<dbReference type="SMART" id="SM00060">
    <property type="entry name" value="FN3"/>
    <property type="match status" value="3"/>
</dbReference>
<feature type="signal peptide" evidence="4">
    <location>
        <begin position="1"/>
        <end position="26"/>
    </location>
</feature>
<dbReference type="GO" id="GO:0045597">
    <property type="term" value="P:positive regulation of cell differentiation"/>
    <property type="evidence" value="ECO:0007669"/>
    <property type="project" value="TreeGrafter"/>
</dbReference>
<feature type="region of interest" description="Disordered" evidence="2">
    <location>
        <begin position="187"/>
        <end position="217"/>
    </location>
</feature>
<feature type="transmembrane region" description="Helical" evidence="3">
    <location>
        <begin position="1066"/>
        <end position="1091"/>
    </location>
</feature>
<dbReference type="PROSITE" id="PS50853">
    <property type="entry name" value="FN3"/>
    <property type="match status" value="3"/>
</dbReference>
<evidence type="ECO:0000313" key="7">
    <source>
        <dbReference type="Proteomes" id="UP000075880"/>
    </source>
</evidence>
<dbReference type="InterPro" id="IPR013783">
    <property type="entry name" value="Ig-like_fold"/>
</dbReference>
<dbReference type="CDD" id="cd00063">
    <property type="entry name" value="FN3"/>
    <property type="match status" value="3"/>
</dbReference>
<evidence type="ECO:0000256" key="4">
    <source>
        <dbReference type="SAM" id="SignalP"/>
    </source>
</evidence>
<feature type="region of interest" description="Disordered" evidence="2">
    <location>
        <begin position="499"/>
        <end position="529"/>
    </location>
</feature>
<feature type="compositionally biased region" description="Low complexity" evidence="2">
    <location>
        <begin position="131"/>
        <end position="147"/>
    </location>
</feature>
<dbReference type="EnsemblMetazoa" id="ENSAATROPT004404">
    <property type="protein sequence ID" value="ENSAATROPP004226"/>
    <property type="gene ID" value="ENSAATROPG003486"/>
</dbReference>
<feature type="compositionally biased region" description="Pro residues" evidence="2">
    <location>
        <begin position="255"/>
        <end position="265"/>
    </location>
</feature>
<dbReference type="SMART" id="SM00214">
    <property type="entry name" value="VWC"/>
    <property type="match status" value="4"/>
</dbReference>
<dbReference type="InterPro" id="IPR003961">
    <property type="entry name" value="FN3_dom"/>
</dbReference>
<keyword evidence="3" id="KW-0472">Membrane</keyword>
<evidence type="ECO:0000256" key="1">
    <source>
        <dbReference type="ARBA" id="ARBA00022729"/>
    </source>
</evidence>
<dbReference type="InterPro" id="IPR001007">
    <property type="entry name" value="VWF_dom"/>
</dbReference>
<keyword evidence="3" id="KW-0812">Transmembrane</keyword>
<organism evidence="6 7">
    <name type="scientific">Anopheles atroparvus</name>
    <name type="common">European mosquito</name>
    <dbReference type="NCBI Taxonomy" id="41427"/>
    <lineage>
        <taxon>Eukaryota</taxon>
        <taxon>Metazoa</taxon>
        <taxon>Ecdysozoa</taxon>
        <taxon>Arthropoda</taxon>
        <taxon>Hexapoda</taxon>
        <taxon>Insecta</taxon>
        <taxon>Pterygota</taxon>
        <taxon>Neoptera</taxon>
        <taxon>Endopterygota</taxon>
        <taxon>Diptera</taxon>
        <taxon>Nematocera</taxon>
        <taxon>Culicoidea</taxon>
        <taxon>Culicidae</taxon>
        <taxon>Anophelinae</taxon>
        <taxon>Anopheles</taxon>
    </lineage>
</organism>
<dbReference type="InterPro" id="IPR050941">
    <property type="entry name" value="CCN"/>
</dbReference>
<protein>
    <recommendedName>
        <fullName evidence="5">Fibronectin type-III domain-containing protein</fullName>
    </recommendedName>
</protein>
<dbReference type="InterPro" id="IPR036116">
    <property type="entry name" value="FN3_sf"/>
</dbReference>
<dbReference type="GO" id="GO:0005615">
    <property type="term" value="C:extracellular space"/>
    <property type="evidence" value="ECO:0007669"/>
    <property type="project" value="TreeGrafter"/>
</dbReference>
<accession>A0AAG5CZF8</accession>
<dbReference type="AlphaFoldDB" id="A0AAG5CZF8"/>
<sequence>MAKMGAFKGHLVFLIGLCVVNWFALAQDTVENSSTTIPIDEPTTIGSTVADVSEDTTSAALEVLPLVKTDKPKQTIDEEALTTQRTRDAVEVATDTDASRMQPAVESGTSTSEVKSDTTAGPTEEPATVRTNTTEPQPTETNTSTTLATLESDGATVAATDAKMKQDGPGAERAPTEKPVILHVKSTEEEANDRTGANPPSILNHFLPGGESSSEELLKMSDGRASAEVRGRAISFGPAEPINFVTAPNLVTTQPAPPSPPPVPKQPAKQPTTGDAFDDLSNISMEATDGSGAEMGTPMGPSSETSAERTSNATRDLVAPGECIFNGVEYQTNATVDKDCDERCYCEEDGKWRCEPRCGRPFVKRAKTALTAGCYENPSKTDECCATVICPSERFTDGRVEPTPLSEETTTAKAIVTGCIYKNRSYGINERMEVGCEQICTCTSDGEMECSPRCAPLNATRSEQCVVLPDPHDPCCKREFCDVTLDDHEQSSGVMMQMAPAASSSSPSTTVGPETDLPAPVGDSSSGEPGQCEYKGRRYKLNDQFHDECNALCLCTDAGMHCAKIECPSEFGLDVLDPHCLKWGPDPATFRAIAPRCCPERMRCIDNGTCEYKGQFFDNWSDIPSNLTGCEQHCYCDTGIVECRPACAPVPASPPSHLPCSSRQARLMPIPGEECCKHWTCSPSGDNGIASGSGGPGGLAFSALQVDLKVLALDAIDPNTVRVIFLVPQVYVGLHGRVELRYTRTRNNDTSTWQSQVFAPPDDLIATPQLEFELPGLNANTEYRVKITLILRDVNSQPSSQVYTVRTPSDRVITPPPAPGIGIGTGHFPQMHHPTNFLKEIIQDPELRASEVNSTWAKINWRKLDDEELDYVDGIQLRYREIDSVVFHATPLIHRALSEYTVEGLRPQTRYDVGIFFIPFPGHGEEVRAGEMLQITTAERIDVYGFDVVVNASKIKATSVEVSWSGVPYPEDKYINIYRAIYQSDSGKEDSSVFKVAKHDSTTGTLIADLKPGTRYRLWLEMYLTNGSIKKSNVVNFITKPGGPAVPGKTDKLAAAGAAGSVNGDYYGPLVVVAVIAALAVMSTLILLLILTRRRVQSATITPPRKNDAAYDNPSYKVEIQQETMNL</sequence>
<name>A0AAG5CZF8_ANOAO</name>
<dbReference type="SUPFAM" id="SSF49265">
    <property type="entry name" value="Fibronectin type III"/>
    <property type="match status" value="1"/>
</dbReference>
<dbReference type="GO" id="GO:0007155">
    <property type="term" value="P:cell adhesion"/>
    <property type="evidence" value="ECO:0007669"/>
    <property type="project" value="TreeGrafter"/>
</dbReference>
<feature type="domain" description="Fibronectin type-III" evidence="5">
    <location>
        <begin position="841"/>
        <end position="940"/>
    </location>
</feature>
<feature type="compositionally biased region" description="Polar residues" evidence="2">
    <location>
        <begin position="107"/>
        <end position="121"/>
    </location>
</feature>
<dbReference type="PANTHER" id="PTHR11348:SF34">
    <property type="entry name" value="EPIDERMAL CELL SURFACE RECEPTOR-RELATED"/>
    <property type="match status" value="1"/>
</dbReference>
<keyword evidence="1 4" id="KW-0732">Signal</keyword>
<feature type="region of interest" description="Disordered" evidence="2">
    <location>
        <begin position="87"/>
        <end position="147"/>
    </location>
</feature>
<evidence type="ECO:0000313" key="6">
    <source>
        <dbReference type="EnsemblMetazoa" id="ENSAATROPP004226"/>
    </source>
</evidence>
<proteinExistence type="predicted"/>
<dbReference type="GO" id="GO:0005178">
    <property type="term" value="F:integrin binding"/>
    <property type="evidence" value="ECO:0007669"/>
    <property type="project" value="TreeGrafter"/>
</dbReference>
<evidence type="ECO:0000256" key="3">
    <source>
        <dbReference type="SAM" id="Phobius"/>
    </source>
</evidence>
<feature type="compositionally biased region" description="Polar residues" evidence="2">
    <location>
        <begin position="300"/>
        <end position="311"/>
    </location>
</feature>
<feature type="region of interest" description="Disordered" evidence="2">
    <location>
        <begin position="249"/>
        <end position="311"/>
    </location>
</feature>
<feature type="domain" description="Fibronectin type-III" evidence="5">
    <location>
        <begin position="946"/>
        <end position="1042"/>
    </location>
</feature>
<keyword evidence="3" id="KW-1133">Transmembrane helix</keyword>
<dbReference type="Gene3D" id="2.60.40.10">
    <property type="entry name" value="Immunoglobulins"/>
    <property type="match status" value="3"/>
</dbReference>
<dbReference type="PANTHER" id="PTHR11348">
    <property type="entry name" value="CONNECTIVE TISSUE GROWTH FACTOR-RELATED"/>
    <property type="match status" value="1"/>
</dbReference>
<feature type="compositionally biased region" description="Low complexity" evidence="2">
    <location>
        <begin position="499"/>
        <end position="508"/>
    </location>
</feature>
<feature type="chain" id="PRO_5042616396" description="Fibronectin type-III domain-containing protein" evidence="4">
    <location>
        <begin position="27"/>
        <end position="1127"/>
    </location>
</feature>
<reference evidence="6" key="1">
    <citation type="submission" date="2024-04" db="UniProtKB">
        <authorList>
            <consortium name="EnsemblMetazoa"/>
        </authorList>
    </citation>
    <scope>IDENTIFICATION</scope>
    <source>
        <strain evidence="6">EBRO</strain>
    </source>
</reference>
<dbReference type="Proteomes" id="UP000075880">
    <property type="component" value="Unassembled WGS sequence"/>
</dbReference>
<evidence type="ECO:0000256" key="2">
    <source>
        <dbReference type="SAM" id="MobiDB-lite"/>
    </source>
</evidence>
<feature type="domain" description="Fibronectin type-III" evidence="5">
    <location>
        <begin position="704"/>
        <end position="810"/>
    </location>
</feature>
<keyword evidence="7" id="KW-1185">Reference proteome</keyword>
<evidence type="ECO:0000259" key="5">
    <source>
        <dbReference type="PROSITE" id="PS50853"/>
    </source>
</evidence>